<sequence length="356" mass="35621">MNPLATARVRLCAAAAVLPLLLLTGAAPAGARPAAAPTAPQVVVGPSSADGQASKATCPSGTRVAGGGHFSNTFHYANGGDIYDAVRANAPTRAGDGWTVQQLKGKAQAVALCVPADEAPSVAVSDPSADGQAVKATCPSGTRVAGGGFFSNVFHYANGGTIYDYVRSSSPSRAGDGWLAQQVKGKVQAVALCAPEDRAPGVVVSDPSGDAQAARATCPSGRRVVGGGHFSNTFHYANGGTMYDAVLANSPSRAGDAWVAQQMKGKVQAVALCVPADEAPGVVVSDPSGDAQAVKATCPSGSRVVGGGHFSNTFHRANGGNIYDYVRTSSPSGSGDGWVAQQVKGKVQAIALCGAS</sequence>
<organism evidence="2 3">
    <name type="scientific">Streptomyces sanyensis</name>
    <dbReference type="NCBI Taxonomy" id="568869"/>
    <lineage>
        <taxon>Bacteria</taxon>
        <taxon>Bacillati</taxon>
        <taxon>Actinomycetota</taxon>
        <taxon>Actinomycetes</taxon>
        <taxon>Kitasatosporales</taxon>
        <taxon>Streptomycetaceae</taxon>
        <taxon>Streptomyces</taxon>
    </lineage>
</organism>
<accession>A0ABP8ZUK1</accession>
<comment type="caution">
    <text evidence="2">The sequence shown here is derived from an EMBL/GenBank/DDBJ whole genome shotgun (WGS) entry which is preliminary data.</text>
</comment>
<evidence type="ECO:0000313" key="3">
    <source>
        <dbReference type="Proteomes" id="UP001501147"/>
    </source>
</evidence>
<name>A0ABP8ZUK1_9ACTN</name>
<reference evidence="3" key="1">
    <citation type="journal article" date="2019" name="Int. J. Syst. Evol. Microbiol.">
        <title>The Global Catalogue of Microorganisms (GCM) 10K type strain sequencing project: providing services to taxonomists for standard genome sequencing and annotation.</title>
        <authorList>
            <consortium name="The Broad Institute Genomics Platform"/>
            <consortium name="The Broad Institute Genome Sequencing Center for Infectious Disease"/>
            <person name="Wu L."/>
            <person name="Ma J."/>
        </authorList>
    </citation>
    <scope>NUCLEOTIDE SEQUENCE [LARGE SCALE GENOMIC DNA]</scope>
    <source>
        <strain evidence="3">JCM 18324</strain>
    </source>
</reference>
<feature type="chain" id="PRO_5046571345" description="Secreted protein" evidence="1">
    <location>
        <begin position="32"/>
        <end position="356"/>
    </location>
</feature>
<protein>
    <recommendedName>
        <fullName evidence="4">Secreted protein</fullName>
    </recommendedName>
</protein>
<keyword evidence="1" id="KW-0732">Signal</keyword>
<gene>
    <name evidence="2" type="ORF">GCM10023329_09460</name>
</gene>
<dbReference type="Proteomes" id="UP001501147">
    <property type="component" value="Unassembled WGS sequence"/>
</dbReference>
<evidence type="ECO:0008006" key="4">
    <source>
        <dbReference type="Google" id="ProtNLM"/>
    </source>
</evidence>
<dbReference type="RefSeq" id="WP_345609651.1">
    <property type="nucleotide sequence ID" value="NZ_BAABJV010000001.1"/>
</dbReference>
<feature type="signal peptide" evidence="1">
    <location>
        <begin position="1"/>
        <end position="31"/>
    </location>
</feature>
<evidence type="ECO:0000313" key="2">
    <source>
        <dbReference type="EMBL" id="GAA4765504.1"/>
    </source>
</evidence>
<dbReference type="EMBL" id="BAABJV010000001">
    <property type="protein sequence ID" value="GAA4765504.1"/>
    <property type="molecule type" value="Genomic_DNA"/>
</dbReference>
<keyword evidence="3" id="KW-1185">Reference proteome</keyword>
<proteinExistence type="predicted"/>
<evidence type="ECO:0000256" key="1">
    <source>
        <dbReference type="SAM" id="SignalP"/>
    </source>
</evidence>